<evidence type="ECO:0000256" key="1">
    <source>
        <dbReference type="SAM" id="MobiDB-lite"/>
    </source>
</evidence>
<feature type="compositionally biased region" description="Basic residues" evidence="1">
    <location>
        <begin position="183"/>
        <end position="192"/>
    </location>
</feature>
<feature type="compositionally biased region" description="Low complexity" evidence="1">
    <location>
        <begin position="354"/>
        <end position="412"/>
    </location>
</feature>
<accession>A0A167DSV3</accession>
<feature type="compositionally biased region" description="Polar residues" evidence="1">
    <location>
        <begin position="87"/>
        <end position="100"/>
    </location>
</feature>
<proteinExistence type="predicted"/>
<keyword evidence="4" id="KW-1185">Reference proteome</keyword>
<sequence>MRDFTILAGILLAAGSSLVSAESQLSSAYAVTSAAPPTSTAATVRTKLQQPAIDHSDCFRSRRRFRVPPPLPTSSDFTSTSSLSAAVPQSTGKPSNSIVQHNWDGQKPETSSTLTSQSAAAAASLESQTTVTPTTANTVASYATTSTAITNPTQTSGVPVRCSGKRCLTEPGQPGRCGPKRPSIPKKPKKTKAATSPATVTVTHTAVPSSASQTTAAPSAVRKHPASATMAIGKNLVDRDLQEPGADLEDLKEFKCDCNLHSCRCDRNKHPVSTSTRPTNLGSRATHTSTPVSKCNLPVQWAHADGFEVKEEGHDDTTPLAVAHSTLTTASSPAPTTYSRRRCTRTRRPNCWWRTRSSSASSSATSSSSTSSSTGPVTVTVTITPSVTSTSASSASTSSISTSSTSASSSPADRVTVTVTATPDYTPTYILNPSPTRAVRAREVESLEEVRLVTTTRPVARLKEVISNALKKHPKIRTRDKNTEKVPATAAPKAIQTAQTTRKI</sequence>
<feature type="signal peptide" evidence="2">
    <location>
        <begin position="1"/>
        <end position="21"/>
    </location>
</feature>
<gene>
    <name evidence="3" type="ORF">CI238_11145</name>
</gene>
<feature type="region of interest" description="Disordered" evidence="1">
    <location>
        <begin position="270"/>
        <end position="291"/>
    </location>
</feature>
<feature type="compositionally biased region" description="Low complexity" evidence="1">
    <location>
        <begin position="73"/>
        <end position="84"/>
    </location>
</feature>
<reference evidence="3 4" key="1">
    <citation type="submission" date="2015-06" db="EMBL/GenBank/DDBJ databases">
        <title>Survival trade-offs in plant roots during colonization by closely related pathogenic and mutualistic fungi.</title>
        <authorList>
            <person name="Hacquard S."/>
            <person name="Kracher B."/>
            <person name="Hiruma K."/>
            <person name="Weinman A."/>
            <person name="Muench P."/>
            <person name="Garrido Oter R."/>
            <person name="Ver Loren van Themaat E."/>
            <person name="Dallerey J.-F."/>
            <person name="Damm U."/>
            <person name="Henrissat B."/>
            <person name="Lespinet O."/>
            <person name="Thon M."/>
            <person name="Kemen E."/>
            <person name="McHardy A.C."/>
            <person name="Schulze-Lefert P."/>
            <person name="O'Connell R.J."/>
        </authorList>
    </citation>
    <scope>NUCLEOTIDE SEQUENCE [LARGE SCALE GENOMIC DNA]</scope>
    <source>
        <strain evidence="3 4">MAFF 238704</strain>
    </source>
</reference>
<feature type="region of interest" description="Disordered" evidence="1">
    <location>
        <begin position="61"/>
        <end position="133"/>
    </location>
</feature>
<feature type="region of interest" description="Disordered" evidence="1">
    <location>
        <begin position="354"/>
        <end position="414"/>
    </location>
</feature>
<dbReference type="Proteomes" id="UP000076584">
    <property type="component" value="Unassembled WGS sequence"/>
</dbReference>
<feature type="compositionally biased region" description="Low complexity" evidence="1">
    <location>
        <begin position="109"/>
        <end position="133"/>
    </location>
</feature>
<evidence type="ECO:0000313" key="4">
    <source>
        <dbReference type="Proteomes" id="UP000076584"/>
    </source>
</evidence>
<feature type="region of interest" description="Disordered" evidence="1">
    <location>
        <begin position="169"/>
        <end position="224"/>
    </location>
</feature>
<feature type="compositionally biased region" description="Polar residues" evidence="1">
    <location>
        <begin position="271"/>
        <end position="291"/>
    </location>
</feature>
<feature type="region of interest" description="Disordered" evidence="1">
    <location>
        <begin position="324"/>
        <end position="343"/>
    </location>
</feature>
<feature type="compositionally biased region" description="Low complexity" evidence="1">
    <location>
        <begin position="193"/>
        <end position="220"/>
    </location>
</feature>
<dbReference type="AlphaFoldDB" id="A0A167DSV3"/>
<evidence type="ECO:0000256" key="2">
    <source>
        <dbReference type="SAM" id="SignalP"/>
    </source>
</evidence>
<evidence type="ECO:0000313" key="3">
    <source>
        <dbReference type="EMBL" id="KZL84294.1"/>
    </source>
</evidence>
<organism evidence="3 4">
    <name type="scientific">Colletotrichum incanum</name>
    <name type="common">Soybean anthracnose fungus</name>
    <dbReference type="NCBI Taxonomy" id="1573173"/>
    <lineage>
        <taxon>Eukaryota</taxon>
        <taxon>Fungi</taxon>
        <taxon>Dikarya</taxon>
        <taxon>Ascomycota</taxon>
        <taxon>Pezizomycotina</taxon>
        <taxon>Sordariomycetes</taxon>
        <taxon>Hypocreomycetidae</taxon>
        <taxon>Glomerellales</taxon>
        <taxon>Glomerellaceae</taxon>
        <taxon>Colletotrichum</taxon>
        <taxon>Colletotrichum spaethianum species complex</taxon>
    </lineage>
</organism>
<name>A0A167DSV3_COLIC</name>
<feature type="region of interest" description="Disordered" evidence="1">
    <location>
        <begin position="476"/>
        <end position="504"/>
    </location>
</feature>
<protein>
    <submittedName>
        <fullName evidence="3">Uncharacterized protein</fullName>
    </submittedName>
</protein>
<dbReference type="EMBL" id="LFIW01000901">
    <property type="protein sequence ID" value="KZL84294.1"/>
    <property type="molecule type" value="Genomic_DNA"/>
</dbReference>
<feature type="compositionally biased region" description="Low complexity" evidence="1">
    <location>
        <begin position="325"/>
        <end position="338"/>
    </location>
</feature>
<feature type="chain" id="PRO_5007885343" evidence="2">
    <location>
        <begin position="22"/>
        <end position="504"/>
    </location>
</feature>
<comment type="caution">
    <text evidence="3">The sequence shown here is derived from an EMBL/GenBank/DDBJ whole genome shotgun (WGS) entry which is preliminary data.</text>
</comment>
<keyword evidence="2" id="KW-0732">Signal</keyword>